<comment type="caution">
    <text evidence="1">The sequence shown here is derived from an EMBL/GenBank/DDBJ whole genome shotgun (WGS) entry which is preliminary data.</text>
</comment>
<proteinExistence type="predicted"/>
<evidence type="ECO:0000313" key="2">
    <source>
        <dbReference type="Proteomes" id="UP001055072"/>
    </source>
</evidence>
<organism evidence="1 2">
    <name type="scientific">Irpex rosettiformis</name>
    <dbReference type="NCBI Taxonomy" id="378272"/>
    <lineage>
        <taxon>Eukaryota</taxon>
        <taxon>Fungi</taxon>
        <taxon>Dikarya</taxon>
        <taxon>Basidiomycota</taxon>
        <taxon>Agaricomycotina</taxon>
        <taxon>Agaricomycetes</taxon>
        <taxon>Polyporales</taxon>
        <taxon>Irpicaceae</taxon>
        <taxon>Irpex</taxon>
    </lineage>
</organism>
<dbReference type="EMBL" id="MU274902">
    <property type="protein sequence ID" value="KAI0093072.1"/>
    <property type="molecule type" value="Genomic_DNA"/>
</dbReference>
<accession>A0ACB8UFE2</accession>
<sequence>TVNAIRVNVLWFASLTLSLVSASFSILVKQWLREYLAGEYTSPQARLRIRHFRHPGLEHWKVFEIAAIIPLVLQLSLALFLVGLCFFTADVHDTVGHTTLPLVAAWGFLFVAASFAPALSPRCPYKTTLLKTVMKAIRRHLFHIVLWAKNISLRATEPLTHISSKWSYKNLAYDEDDAVLTDRNDIDILVSVDSIQSDEQLLSLMWDAAQQTKLDPAESVEFILNIIEHRIQRPVFAISPSAYLDLRRLPKRTITSIMLMVNDILRNEIIHQSGGSRQTMIEWTPWMKKCLYILLSETSIPLPPTANETLSLLLGDQIRYRPVFNIIASLIPDPDTLPHVFDRLRGALVQQKSSLIFALYAILETYFCTEHLTDAVRHNRLGNIVKDHSEITPIHLQPLVDIVASSLLSRMREDMYWYPWLTERISVVLELPSHPSYRGMAVKLVQTILLKVKATTIFCRYPMGLNWRKEYRGYAQELFIEAVVSASVQECYTIIWNITRNLTWQWRRRSESTDNNWDRIVRLDPLESSYMILQALKKATEVKDVALEKHWTLVRGMWSDIEKGLQTVAGRSYEEHPDIARRCLELIDALDGIPPSACQDEETFSTWMDTFLPDKTWFPDHCIQSLAQFLPVGEDVISCRLRRVRLLDKTVKTQSNEARYADEQTSGNRVPEQSSELTPSPRYPGLDLVALPLPDVPVLQTDSSGSALPGFPDDGENLRGIHHPKDPVPISESCPS</sequence>
<dbReference type="Proteomes" id="UP001055072">
    <property type="component" value="Unassembled WGS sequence"/>
</dbReference>
<protein>
    <submittedName>
        <fullName evidence="1">Uncharacterized protein</fullName>
    </submittedName>
</protein>
<feature type="non-terminal residue" evidence="1">
    <location>
        <position position="1"/>
    </location>
</feature>
<gene>
    <name evidence="1" type="ORF">BDY19DRAFT_921863</name>
</gene>
<reference evidence="1" key="1">
    <citation type="journal article" date="2021" name="Environ. Microbiol.">
        <title>Gene family expansions and transcriptome signatures uncover fungal adaptations to wood decay.</title>
        <authorList>
            <person name="Hage H."/>
            <person name="Miyauchi S."/>
            <person name="Viragh M."/>
            <person name="Drula E."/>
            <person name="Min B."/>
            <person name="Chaduli D."/>
            <person name="Navarro D."/>
            <person name="Favel A."/>
            <person name="Norest M."/>
            <person name="Lesage-Meessen L."/>
            <person name="Balint B."/>
            <person name="Merenyi Z."/>
            <person name="de Eugenio L."/>
            <person name="Morin E."/>
            <person name="Martinez A.T."/>
            <person name="Baldrian P."/>
            <person name="Stursova M."/>
            <person name="Martinez M.J."/>
            <person name="Novotny C."/>
            <person name="Magnuson J.K."/>
            <person name="Spatafora J.W."/>
            <person name="Maurice S."/>
            <person name="Pangilinan J."/>
            <person name="Andreopoulos W."/>
            <person name="LaButti K."/>
            <person name="Hundley H."/>
            <person name="Na H."/>
            <person name="Kuo A."/>
            <person name="Barry K."/>
            <person name="Lipzen A."/>
            <person name="Henrissat B."/>
            <person name="Riley R."/>
            <person name="Ahrendt S."/>
            <person name="Nagy L.G."/>
            <person name="Grigoriev I.V."/>
            <person name="Martin F."/>
            <person name="Rosso M.N."/>
        </authorList>
    </citation>
    <scope>NUCLEOTIDE SEQUENCE</scope>
    <source>
        <strain evidence="1">CBS 384.51</strain>
    </source>
</reference>
<evidence type="ECO:0000313" key="1">
    <source>
        <dbReference type="EMBL" id="KAI0093072.1"/>
    </source>
</evidence>
<name>A0ACB8UFE2_9APHY</name>
<keyword evidence="2" id="KW-1185">Reference proteome</keyword>